<sequence length="118" mass="13553">MCSRLYGISISPCPSTRCSVHAPELYLNGSMDTTDMIFLPWPSRHLFLISLSKLKRTSSKKLDFLIPLYQVFITCGRLFRGHGSIWLPNTSSILSNPYKNKSPPSYQLYEKLYIIFTL</sequence>
<evidence type="ECO:0000313" key="1">
    <source>
        <dbReference type="EMBL" id="GFU58558.1"/>
    </source>
</evidence>
<organism evidence="1 2">
    <name type="scientific">Nephila pilipes</name>
    <name type="common">Giant wood spider</name>
    <name type="synonym">Nephila maculata</name>
    <dbReference type="NCBI Taxonomy" id="299642"/>
    <lineage>
        <taxon>Eukaryota</taxon>
        <taxon>Metazoa</taxon>
        <taxon>Ecdysozoa</taxon>
        <taxon>Arthropoda</taxon>
        <taxon>Chelicerata</taxon>
        <taxon>Arachnida</taxon>
        <taxon>Araneae</taxon>
        <taxon>Araneomorphae</taxon>
        <taxon>Entelegynae</taxon>
        <taxon>Araneoidea</taxon>
        <taxon>Nephilidae</taxon>
        <taxon>Nephila</taxon>
    </lineage>
</organism>
<accession>A0A8X6R4K0</accession>
<name>A0A8X6R4K0_NEPPI</name>
<dbReference type="AlphaFoldDB" id="A0A8X6R4K0"/>
<protein>
    <submittedName>
        <fullName evidence="1">Uncharacterized protein</fullName>
    </submittedName>
</protein>
<evidence type="ECO:0000313" key="2">
    <source>
        <dbReference type="Proteomes" id="UP000887013"/>
    </source>
</evidence>
<reference evidence="1" key="1">
    <citation type="submission" date="2020-08" db="EMBL/GenBank/DDBJ databases">
        <title>Multicomponent nature underlies the extraordinary mechanical properties of spider dragline silk.</title>
        <authorList>
            <person name="Kono N."/>
            <person name="Nakamura H."/>
            <person name="Mori M."/>
            <person name="Yoshida Y."/>
            <person name="Ohtoshi R."/>
            <person name="Malay A.D."/>
            <person name="Moran D.A.P."/>
            <person name="Tomita M."/>
            <person name="Numata K."/>
            <person name="Arakawa K."/>
        </authorList>
    </citation>
    <scope>NUCLEOTIDE SEQUENCE</scope>
</reference>
<proteinExistence type="predicted"/>
<gene>
    <name evidence="1" type="ORF">NPIL_378971</name>
</gene>
<dbReference type="EMBL" id="BMAW01040165">
    <property type="protein sequence ID" value="GFU58558.1"/>
    <property type="molecule type" value="Genomic_DNA"/>
</dbReference>
<keyword evidence="2" id="KW-1185">Reference proteome</keyword>
<comment type="caution">
    <text evidence="1">The sequence shown here is derived from an EMBL/GenBank/DDBJ whole genome shotgun (WGS) entry which is preliminary data.</text>
</comment>
<dbReference type="Proteomes" id="UP000887013">
    <property type="component" value="Unassembled WGS sequence"/>
</dbReference>